<dbReference type="Pfam" id="PF12999">
    <property type="entry name" value="PRKCSH-like"/>
    <property type="match status" value="1"/>
</dbReference>
<name>A0A1D6FB31_MAIZE</name>
<feature type="compositionally biased region" description="Basic and acidic residues" evidence="6">
    <location>
        <begin position="374"/>
        <end position="383"/>
    </location>
</feature>
<dbReference type="InParanoid" id="A0A1D6FB31"/>
<dbReference type="InterPro" id="IPR028146">
    <property type="entry name" value="PRKCSH_N"/>
</dbReference>
<dbReference type="InterPro" id="IPR044865">
    <property type="entry name" value="MRH_dom"/>
</dbReference>
<evidence type="ECO:0000256" key="1">
    <source>
        <dbReference type="ARBA" id="ARBA00022387"/>
    </source>
</evidence>
<keyword evidence="5" id="KW-0175">Coiled coil</keyword>
<evidence type="ECO:0000259" key="8">
    <source>
        <dbReference type="PROSITE" id="PS51914"/>
    </source>
</evidence>
<feature type="compositionally biased region" description="Basic and acidic residues" evidence="6">
    <location>
        <begin position="225"/>
        <end position="235"/>
    </location>
</feature>
<dbReference type="InterPro" id="IPR039794">
    <property type="entry name" value="Gtb1-like"/>
</dbReference>
<dbReference type="Pfam" id="PF13015">
    <property type="entry name" value="PRKCSH_1"/>
    <property type="match status" value="1"/>
</dbReference>
<feature type="coiled-coil region" evidence="5">
    <location>
        <begin position="492"/>
        <end position="519"/>
    </location>
</feature>
<feature type="region of interest" description="Disordered" evidence="6">
    <location>
        <begin position="268"/>
        <end position="293"/>
    </location>
</feature>
<evidence type="ECO:0000256" key="3">
    <source>
        <dbReference type="ARBA" id="ARBA00022824"/>
    </source>
</evidence>
<evidence type="ECO:0000256" key="7">
    <source>
        <dbReference type="SAM" id="SignalP"/>
    </source>
</evidence>
<organism evidence="9">
    <name type="scientific">Zea mays</name>
    <name type="common">Maize</name>
    <dbReference type="NCBI Taxonomy" id="4577"/>
    <lineage>
        <taxon>Eukaryota</taxon>
        <taxon>Viridiplantae</taxon>
        <taxon>Streptophyta</taxon>
        <taxon>Embryophyta</taxon>
        <taxon>Tracheophyta</taxon>
        <taxon>Spermatophyta</taxon>
        <taxon>Magnoliopsida</taxon>
        <taxon>Liliopsida</taxon>
        <taxon>Poales</taxon>
        <taxon>Poaceae</taxon>
        <taxon>PACMAD clade</taxon>
        <taxon>Panicoideae</taxon>
        <taxon>Andropogonodae</taxon>
        <taxon>Andropogoneae</taxon>
        <taxon>Tripsacinae</taxon>
        <taxon>Zea</taxon>
    </lineage>
</organism>
<evidence type="ECO:0000256" key="2">
    <source>
        <dbReference type="ARBA" id="ARBA00022729"/>
    </source>
</evidence>
<feature type="compositionally biased region" description="Acidic residues" evidence="6">
    <location>
        <begin position="396"/>
        <end position="410"/>
    </location>
</feature>
<feature type="region of interest" description="Disordered" evidence="6">
    <location>
        <begin position="193"/>
        <end position="235"/>
    </location>
</feature>
<dbReference type="PANTHER" id="PTHR12630:SF1">
    <property type="entry name" value="GLUCOSIDASE 2 SUBUNIT BETA"/>
    <property type="match status" value="1"/>
</dbReference>
<dbReference type="EMBL" id="CM000784">
    <property type="protein sequence ID" value="AQK89271.1"/>
    <property type="molecule type" value="Genomic_DNA"/>
</dbReference>
<dbReference type="PROSITE" id="PS51914">
    <property type="entry name" value="MRH"/>
    <property type="match status" value="1"/>
</dbReference>
<keyword evidence="3" id="KW-0256">Endoplasmic reticulum</keyword>
<proteinExistence type="predicted"/>
<dbReference type="SMR" id="A0A1D6FB31"/>
<feature type="compositionally biased region" description="Acidic residues" evidence="6">
    <location>
        <begin position="426"/>
        <end position="440"/>
    </location>
</feature>
<dbReference type="Gene3D" id="2.70.130.10">
    <property type="entry name" value="Mannose-6-phosphate receptor binding domain"/>
    <property type="match status" value="1"/>
</dbReference>
<dbReference type="STRING" id="4577.A0A1D6FB31"/>
<feature type="compositionally biased region" description="Basic and acidic residues" evidence="6">
    <location>
        <begin position="441"/>
        <end position="459"/>
    </location>
</feature>
<feature type="compositionally biased region" description="Basic and acidic residues" evidence="6">
    <location>
        <begin position="411"/>
        <end position="425"/>
    </location>
</feature>
<accession>A0A1D6FB31</accession>
<reference evidence="9" key="1">
    <citation type="submission" date="2015-12" db="EMBL/GenBank/DDBJ databases">
        <title>Update maize B73 reference genome by single molecule sequencing technologies.</title>
        <authorList>
            <consortium name="Maize Genome Sequencing Project"/>
            <person name="Ware D."/>
        </authorList>
    </citation>
    <scope>NUCLEOTIDE SEQUENCE</scope>
    <source>
        <tissue evidence="9">Seedling</tissue>
    </source>
</reference>
<keyword evidence="2 7" id="KW-0732">Signal</keyword>
<dbReference type="InterPro" id="IPR036607">
    <property type="entry name" value="PRKCSH"/>
</dbReference>
<gene>
    <name evidence="9" type="ORF">ZEAMMB73_Zm00001d008236</name>
</gene>
<dbReference type="SUPFAM" id="SSF50911">
    <property type="entry name" value="Mannose 6-phosphate receptor domain"/>
    <property type="match status" value="1"/>
</dbReference>
<dbReference type="IntAct" id="A0A1D6FB31">
    <property type="interactions" value="5"/>
</dbReference>
<dbReference type="AlphaFoldDB" id="A0A1D6FB31"/>
<dbReference type="ExpressionAtlas" id="A0A1D6FB31">
    <property type="expression patterns" value="baseline and differential"/>
</dbReference>
<dbReference type="InterPro" id="IPR009011">
    <property type="entry name" value="Man6P_isomerase_rcpt-bd_dom_sf"/>
</dbReference>
<dbReference type="PANTHER" id="PTHR12630">
    <property type="entry name" value="N-LINKED OLIGOSACCHARIDE PROCESSING"/>
    <property type="match status" value="1"/>
</dbReference>
<evidence type="ECO:0000256" key="5">
    <source>
        <dbReference type="SAM" id="Coils"/>
    </source>
</evidence>
<feature type="signal peptide" evidence="7">
    <location>
        <begin position="1"/>
        <end position="19"/>
    </location>
</feature>
<feature type="compositionally biased region" description="Basic and acidic residues" evidence="6">
    <location>
        <begin position="268"/>
        <end position="280"/>
    </location>
</feature>
<evidence type="ECO:0000256" key="4">
    <source>
        <dbReference type="ARBA" id="ARBA00023157"/>
    </source>
</evidence>
<evidence type="ECO:0000256" key="6">
    <source>
        <dbReference type="SAM" id="MobiDB-lite"/>
    </source>
</evidence>
<feature type="compositionally biased region" description="Basic and acidic residues" evidence="6">
    <location>
        <begin position="193"/>
        <end position="218"/>
    </location>
</feature>
<protein>
    <recommendedName>
        <fullName evidence="1">Glucosidase 2 subunit beta</fullName>
    </recommendedName>
</protein>
<feature type="region of interest" description="Disordered" evidence="6">
    <location>
        <begin position="364"/>
        <end position="460"/>
    </location>
</feature>
<feature type="chain" id="PRO_5010804033" description="Glucosidase 2 subunit beta" evidence="7">
    <location>
        <begin position="20"/>
        <end position="724"/>
    </location>
</feature>
<keyword evidence="4" id="KW-1015">Disulfide bond</keyword>
<evidence type="ECO:0000313" key="9">
    <source>
        <dbReference type="EMBL" id="AQK89271.1"/>
    </source>
</evidence>
<feature type="domain" description="MRH" evidence="8">
    <location>
        <begin position="594"/>
        <end position="701"/>
    </location>
</feature>
<sequence>MRLLLVGALLLCATAAVESKPPLDTLGIPPQDEAYYRGGVIKCRDGSGRFSREQLNDDFCDCPDGTDEPGTSACPEAKFYCKNAGHTPVTIFSSRVNDGICDCCDGSDEYDSNITCKNTCWEAGKAAREKLKKKVATYKSGVVIRNQEVERAKEAYAKDEAELAKLKGEEKILQGLVDKLKEQKRLIEKAEEEERLRKEKEEKRIKEAEKQAADEKGTPDASPDVDSKETHDHVQEDENKVGISFCFSVMLIIHQTTVAEEHDVHATDHDNHATDHDNHAAESGASVEQQGSVNKDDISVEAGTLDELLHKESAVPTLEKQLILGRYVDFMSKVYEACFAEFQDHSSDNPEGLSREELGRMVASRWTGESVSEVSKDDKKGHEDEQEIPEPAKEALEDELEIPEPAEENYDGYHSEVEDDRHKYEDEEFDHESEDEYVDDHDEHVESYKSDDDQKDLTEPGHASWLDKIQQTVQNVFQKFNFFRTPVDLSEASRVRKEYDDANSKLSKIQSKISNLAEKLKHDFDVIFPLQKLYQSIVLFFHRLAIVDILAKTRSSIPFMISALRPRKESILTRSVHIRKHHRLKGTVPPTWGMLLVLLSLLKSHNFLFVVSEYFYSGFKKYCSLGNDSPYSFCCIYKRWDKFEESYRVMHFSGGDKCWNGPDRSLKVRLRCGLSNELNDVDEPSRCEYVAVLSTPALCVEEKLKELQNKLDAMSSKQPGHDEL</sequence>